<name>J3PEY0_GAET3</name>
<keyword evidence="2" id="KW-1133">Transmembrane helix</keyword>
<keyword evidence="2" id="KW-0472">Membrane</keyword>
<evidence type="ECO:0000256" key="1">
    <source>
        <dbReference type="SAM" id="MobiDB-lite"/>
    </source>
</evidence>
<dbReference type="HOGENOM" id="CLU_081909_0_0_1"/>
<proteinExistence type="predicted"/>
<evidence type="ECO:0000313" key="4">
    <source>
        <dbReference type="EnsemblFungi" id="EJT71038"/>
    </source>
</evidence>
<dbReference type="VEuPathDB" id="FungiDB:GGTG_12059"/>
<feature type="region of interest" description="Disordered" evidence="1">
    <location>
        <begin position="167"/>
        <end position="191"/>
    </location>
</feature>
<dbReference type="GeneID" id="20352517"/>
<reference evidence="3" key="3">
    <citation type="submission" date="2010-09" db="EMBL/GenBank/DDBJ databases">
        <title>Annotation of Gaeumannomyces graminis var. tritici R3-111a-1.</title>
        <authorList>
            <consortium name="The Broad Institute Genome Sequencing Platform"/>
            <person name="Ma L.-J."/>
            <person name="Dead R."/>
            <person name="Young S.K."/>
            <person name="Zeng Q."/>
            <person name="Gargeya S."/>
            <person name="Fitzgerald M."/>
            <person name="Haas B."/>
            <person name="Abouelleil A."/>
            <person name="Alvarado L."/>
            <person name="Arachchi H.M."/>
            <person name="Berlin A."/>
            <person name="Brown A."/>
            <person name="Chapman S.B."/>
            <person name="Chen Z."/>
            <person name="Dunbar C."/>
            <person name="Freedman E."/>
            <person name="Gearin G."/>
            <person name="Gellesch M."/>
            <person name="Goldberg J."/>
            <person name="Griggs A."/>
            <person name="Gujja S."/>
            <person name="Heiman D."/>
            <person name="Howarth C."/>
            <person name="Larson L."/>
            <person name="Lui A."/>
            <person name="MacDonald P.J.P."/>
            <person name="Mehta T."/>
            <person name="Montmayeur A."/>
            <person name="Murphy C."/>
            <person name="Neiman D."/>
            <person name="Pearson M."/>
            <person name="Priest M."/>
            <person name="Roberts A."/>
            <person name="Saif S."/>
            <person name="Shea T."/>
            <person name="Shenoy N."/>
            <person name="Sisk P."/>
            <person name="Stolte C."/>
            <person name="Sykes S."/>
            <person name="Yandava C."/>
            <person name="Wortman J."/>
            <person name="Nusbaum C."/>
            <person name="Birren B."/>
        </authorList>
    </citation>
    <scope>NUCLEOTIDE SEQUENCE</scope>
    <source>
        <strain evidence="3">R3-111a-1</strain>
    </source>
</reference>
<sequence>MHQANTNTGNIPHTGLLPRQVLDCLTCSPQAPRCNLECETGKECAISFVRFHPENSSCVLECSKAFCDTIRSSIQPSIPGGHGTPALGTPALASVIVAPILLVLLSGVILFCYCRRRRRRLLPNGRGRSSIHQTPGKPELEGCPGYGSTPGAVAGALSLKPELMEVERPHELGKQDNNRNLPNSREVYELD</sequence>
<reference evidence="4" key="5">
    <citation type="submission" date="2018-04" db="UniProtKB">
        <authorList>
            <consortium name="EnsemblFungi"/>
        </authorList>
    </citation>
    <scope>IDENTIFICATION</scope>
    <source>
        <strain evidence="4">R3-111a-1</strain>
    </source>
</reference>
<gene>
    <name evidence="4" type="primary">20352517</name>
    <name evidence="3" type="ORF">GGTG_12059</name>
</gene>
<feature type="transmembrane region" description="Helical" evidence="2">
    <location>
        <begin position="91"/>
        <end position="113"/>
    </location>
</feature>
<accession>J3PEY0</accession>
<evidence type="ECO:0000256" key="2">
    <source>
        <dbReference type="SAM" id="Phobius"/>
    </source>
</evidence>
<keyword evidence="5" id="KW-1185">Reference proteome</keyword>
<dbReference type="Proteomes" id="UP000006039">
    <property type="component" value="Unassembled WGS sequence"/>
</dbReference>
<evidence type="ECO:0000313" key="3">
    <source>
        <dbReference type="EMBL" id="EJT71038.1"/>
    </source>
</evidence>
<dbReference type="AlphaFoldDB" id="J3PEY0"/>
<dbReference type="RefSeq" id="XP_009228216.1">
    <property type="nucleotide sequence ID" value="XM_009229952.1"/>
</dbReference>
<evidence type="ECO:0000313" key="5">
    <source>
        <dbReference type="Proteomes" id="UP000006039"/>
    </source>
</evidence>
<organism evidence="3">
    <name type="scientific">Gaeumannomyces tritici (strain R3-111a-1)</name>
    <name type="common">Wheat and barley take-all root rot fungus</name>
    <name type="synonym">Gaeumannomyces graminis var. tritici</name>
    <dbReference type="NCBI Taxonomy" id="644352"/>
    <lineage>
        <taxon>Eukaryota</taxon>
        <taxon>Fungi</taxon>
        <taxon>Dikarya</taxon>
        <taxon>Ascomycota</taxon>
        <taxon>Pezizomycotina</taxon>
        <taxon>Sordariomycetes</taxon>
        <taxon>Sordariomycetidae</taxon>
        <taxon>Magnaporthales</taxon>
        <taxon>Magnaporthaceae</taxon>
        <taxon>Gaeumannomyces</taxon>
    </lineage>
</organism>
<reference evidence="4" key="4">
    <citation type="journal article" date="2015" name="G3 (Bethesda)">
        <title>Genome sequences of three phytopathogenic species of the Magnaporthaceae family of fungi.</title>
        <authorList>
            <person name="Okagaki L.H."/>
            <person name="Nunes C.C."/>
            <person name="Sailsbery J."/>
            <person name="Clay B."/>
            <person name="Brown D."/>
            <person name="John T."/>
            <person name="Oh Y."/>
            <person name="Young N."/>
            <person name="Fitzgerald M."/>
            <person name="Haas B.J."/>
            <person name="Zeng Q."/>
            <person name="Young S."/>
            <person name="Adiconis X."/>
            <person name="Fan L."/>
            <person name="Levin J.Z."/>
            <person name="Mitchell T.K."/>
            <person name="Okubara P.A."/>
            <person name="Farman M.L."/>
            <person name="Kohn L.M."/>
            <person name="Birren B."/>
            <person name="Ma L.-J."/>
            <person name="Dean R.A."/>
        </authorList>
    </citation>
    <scope>NUCLEOTIDE SEQUENCE</scope>
    <source>
        <strain evidence="4">R3-111a-1</strain>
    </source>
</reference>
<dbReference type="eggNOG" id="ENOG502RN5A">
    <property type="taxonomic scope" value="Eukaryota"/>
</dbReference>
<feature type="compositionally biased region" description="Basic and acidic residues" evidence="1">
    <location>
        <begin position="167"/>
        <end position="177"/>
    </location>
</feature>
<dbReference type="EMBL" id="GL385401">
    <property type="protein sequence ID" value="EJT71038.1"/>
    <property type="molecule type" value="Genomic_DNA"/>
</dbReference>
<reference evidence="5" key="1">
    <citation type="submission" date="2010-07" db="EMBL/GenBank/DDBJ databases">
        <title>The genome sequence of Gaeumannomyces graminis var. tritici strain R3-111a-1.</title>
        <authorList>
            <consortium name="The Broad Institute Genome Sequencing Platform"/>
            <person name="Ma L.-J."/>
            <person name="Dead R."/>
            <person name="Young S."/>
            <person name="Zeng Q."/>
            <person name="Koehrsen M."/>
            <person name="Alvarado L."/>
            <person name="Berlin A."/>
            <person name="Chapman S.B."/>
            <person name="Chen Z."/>
            <person name="Freedman E."/>
            <person name="Gellesch M."/>
            <person name="Goldberg J."/>
            <person name="Griggs A."/>
            <person name="Gujja S."/>
            <person name="Heilman E.R."/>
            <person name="Heiman D."/>
            <person name="Hepburn T."/>
            <person name="Howarth C."/>
            <person name="Jen D."/>
            <person name="Larson L."/>
            <person name="Mehta T."/>
            <person name="Neiman D."/>
            <person name="Pearson M."/>
            <person name="Roberts A."/>
            <person name="Saif S."/>
            <person name="Shea T."/>
            <person name="Shenoy N."/>
            <person name="Sisk P."/>
            <person name="Stolte C."/>
            <person name="Sykes S."/>
            <person name="Walk T."/>
            <person name="White J."/>
            <person name="Yandava C."/>
            <person name="Haas B."/>
            <person name="Nusbaum C."/>
            <person name="Birren B."/>
        </authorList>
    </citation>
    <scope>NUCLEOTIDE SEQUENCE [LARGE SCALE GENOMIC DNA]</scope>
    <source>
        <strain evidence="5">R3-111a-1</strain>
    </source>
</reference>
<reference evidence="3" key="2">
    <citation type="submission" date="2010-07" db="EMBL/GenBank/DDBJ databases">
        <authorList>
            <consortium name="The Broad Institute Genome Sequencing Platform"/>
            <consortium name="Broad Institute Genome Sequencing Center for Infectious Disease"/>
            <person name="Ma L.-J."/>
            <person name="Dead R."/>
            <person name="Young S."/>
            <person name="Zeng Q."/>
            <person name="Koehrsen M."/>
            <person name="Alvarado L."/>
            <person name="Berlin A."/>
            <person name="Chapman S.B."/>
            <person name="Chen Z."/>
            <person name="Freedman E."/>
            <person name="Gellesch M."/>
            <person name="Goldberg J."/>
            <person name="Griggs A."/>
            <person name="Gujja S."/>
            <person name="Heilman E.R."/>
            <person name="Heiman D."/>
            <person name="Hepburn T."/>
            <person name="Howarth C."/>
            <person name="Jen D."/>
            <person name="Larson L."/>
            <person name="Mehta T."/>
            <person name="Neiman D."/>
            <person name="Pearson M."/>
            <person name="Roberts A."/>
            <person name="Saif S."/>
            <person name="Shea T."/>
            <person name="Shenoy N."/>
            <person name="Sisk P."/>
            <person name="Stolte C."/>
            <person name="Sykes S."/>
            <person name="Walk T."/>
            <person name="White J."/>
            <person name="Yandava C."/>
            <person name="Haas B."/>
            <person name="Nusbaum C."/>
            <person name="Birren B."/>
        </authorList>
    </citation>
    <scope>NUCLEOTIDE SEQUENCE</scope>
    <source>
        <strain evidence="3">R3-111a-1</strain>
    </source>
</reference>
<dbReference type="OrthoDB" id="10533819at2759"/>
<feature type="region of interest" description="Disordered" evidence="1">
    <location>
        <begin position="125"/>
        <end position="145"/>
    </location>
</feature>
<keyword evidence="2" id="KW-0812">Transmembrane</keyword>
<dbReference type="EnsemblFungi" id="EJT71038">
    <property type="protein sequence ID" value="EJT71038"/>
    <property type="gene ID" value="GGTG_12059"/>
</dbReference>
<protein>
    <submittedName>
        <fullName evidence="3 4">Uncharacterized protein</fullName>
    </submittedName>
</protein>